<accession>A0A0B7B5T8</accession>
<gene>
    <name evidence="1" type="primary">ORF159181</name>
</gene>
<feature type="non-terminal residue" evidence="1">
    <location>
        <position position="1"/>
    </location>
</feature>
<organism evidence="1">
    <name type="scientific">Arion vulgaris</name>
    <dbReference type="NCBI Taxonomy" id="1028688"/>
    <lineage>
        <taxon>Eukaryota</taxon>
        <taxon>Metazoa</taxon>
        <taxon>Spiralia</taxon>
        <taxon>Lophotrochozoa</taxon>
        <taxon>Mollusca</taxon>
        <taxon>Gastropoda</taxon>
        <taxon>Heterobranchia</taxon>
        <taxon>Euthyneura</taxon>
        <taxon>Panpulmonata</taxon>
        <taxon>Eupulmonata</taxon>
        <taxon>Stylommatophora</taxon>
        <taxon>Helicina</taxon>
        <taxon>Arionoidea</taxon>
        <taxon>Arionidae</taxon>
        <taxon>Arion</taxon>
    </lineage>
</organism>
<name>A0A0B7B5T8_9EUPU</name>
<protein>
    <submittedName>
        <fullName evidence="1">Uncharacterized protein</fullName>
    </submittedName>
</protein>
<reference evidence="1" key="1">
    <citation type="submission" date="2014-12" db="EMBL/GenBank/DDBJ databases">
        <title>Insight into the proteome of Arion vulgaris.</title>
        <authorList>
            <person name="Aradska J."/>
            <person name="Bulat T."/>
            <person name="Smidak R."/>
            <person name="Sarate P."/>
            <person name="Gangsoo J."/>
            <person name="Sialana F."/>
            <person name="Bilban M."/>
            <person name="Lubec G."/>
        </authorList>
    </citation>
    <scope>NUCLEOTIDE SEQUENCE</scope>
    <source>
        <tissue evidence="1">Skin</tissue>
    </source>
</reference>
<dbReference type="EMBL" id="HACG01040565">
    <property type="protein sequence ID" value="CEK87430.1"/>
    <property type="molecule type" value="Transcribed_RNA"/>
</dbReference>
<dbReference type="AlphaFoldDB" id="A0A0B7B5T8"/>
<sequence length="54" mass="6048">TFSLYHKDVCIFPEMPRVVTEATELMLCAGDVLFLRKDAKPYGEACGNEVNPID</sequence>
<proteinExistence type="predicted"/>
<evidence type="ECO:0000313" key="1">
    <source>
        <dbReference type="EMBL" id="CEK87430.1"/>
    </source>
</evidence>